<protein>
    <recommendedName>
        <fullName evidence="1">peptidyl-tRNA hydrolase</fullName>
        <ecNumber evidence="1">3.1.1.29</ecNumber>
    </recommendedName>
</protein>
<dbReference type="Proteomes" id="UP000663801">
    <property type="component" value="Unassembled WGS sequence"/>
</dbReference>
<dbReference type="EMBL" id="JAERWL010000009">
    <property type="protein sequence ID" value="MBM9477203.1"/>
    <property type="molecule type" value="Genomic_DNA"/>
</dbReference>
<keyword evidence="2 4" id="KW-0378">Hydrolase</keyword>
<dbReference type="Gene3D" id="3.40.1490.10">
    <property type="entry name" value="Bit1"/>
    <property type="match status" value="1"/>
</dbReference>
<dbReference type="InterPro" id="IPR023476">
    <property type="entry name" value="Pep_tRNA_hydro_II_dom_sf"/>
</dbReference>
<organism evidence="4 5">
    <name type="scientific">Nakamurella flavida</name>
    <dbReference type="NCBI Taxonomy" id="363630"/>
    <lineage>
        <taxon>Bacteria</taxon>
        <taxon>Bacillati</taxon>
        <taxon>Actinomycetota</taxon>
        <taxon>Actinomycetes</taxon>
        <taxon>Nakamurellales</taxon>
        <taxon>Nakamurellaceae</taxon>
        <taxon>Nakamurella</taxon>
    </lineage>
</organism>
<evidence type="ECO:0000256" key="1">
    <source>
        <dbReference type="ARBA" id="ARBA00013260"/>
    </source>
</evidence>
<dbReference type="SUPFAM" id="SSF102462">
    <property type="entry name" value="Peptidyl-tRNA hydrolase II"/>
    <property type="match status" value="1"/>
</dbReference>
<dbReference type="GO" id="GO:0004045">
    <property type="term" value="F:peptidyl-tRNA hydrolase activity"/>
    <property type="evidence" value="ECO:0007669"/>
    <property type="project" value="UniProtKB-EC"/>
</dbReference>
<comment type="caution">
    <text evidence="4">The sequence shown here is derived from an EMBL/GenBank/DDBJ whole genome shotgun (WGS) entry which is preliminary data.</text>
</comment>
<name>A0A938YQ66_9ACTN</name>
<comment type="catalytic activity">
    <reaction evidence="3">
        <text>an N-acyl-L-alpha-aminoacyl-tRNA + H2O = an N-acyl-L-amino acid + a tRNA + H(+)</text>
        <dbReference type="Rhea" id="RHEA:54448"/>
        <dbReference type="Rhea" id="RHEA-COMP:10123"/>
        <dbReference type="Rhea" id="RHEA-COMP:13883"/>
        <dbReference type="ChEBI" id="CHEBI:15377"/>
        <dbReference type="ChEBI" id="CHEBI:15378"/>
        <dbReference type="ChEBI" id="CHEBI:59874"/>
        <dbReference type="ChEBI" id="CHEBI:78442"/>
        <dbReference type="ChEBI" id="CHEBI:138191"/>
        <dbReference type="EC" id="3.1.1.29"/>
    </reaction>
</comment>
<accession>A0A938YQ66</accession>
<evidence type="ECO:0000313" key="4">
    <source>
        <dbReference type="EMBL" id="MBM9477203.1"/>
    </source>
</evidence>
<dbReference type="InterPro" id="IPR002833">
    <property type="entry name" value="PTH2"/>
</dbReference>
<dbReference type="EC" id="3.1.1.29" evidence="1"/>
<reference evidence="4" key="1">
    <citation type="submission" date="2021-01" db="EMBL/GenBank/DDBJ databases">
        <title>KCTC 19127 draft genome.</title>
        <authorList>
            <person name="An D."/>
        </authorList>
    </citation>
    <scope>NUCLEOTIDE SEQUENCE</scope>
    <source>
        <strain evidence="4">KCTC 19127</strain>
    </source>
</reference>
<sequence>MGQAPIGGALAPLRARYAKWMALAADRVLADREEPADEVRAMQLIVRMERQQPPSWTLALAAAASAAARLCLDPRSEPGGAWHEAVTDYCAGHIRKVTRRARAGHWAAAGELPGVLVEARGTAPVPVPDAEPASDEVSAEVRALVPGLVDRLDPRISRLQVGGTDVAPDAATPADDLDADHVLQVWLPPDVPMTLGKTMAQTGHAGMIAAALMAADEQDALRRWRDAGCPVRVHGRTTEWPRLLGTVGDGRAGWRADRWVAVRDAGFTEIAPGTVTVLARAPR</sequence>
<gene>
    <name evidence="4" type="ORF">JL107_12165</name>
</gene>
<dbReference type="AlphaFoldDB" id="A0A938YQ66"/>
<evidence type="ECO:0000256" key="2">
    <source>
        <dbReference type="ARBA" id="ARBA00022801"/>
    </source>
</evidence>
<keyword evidence="5" id="KW-1185">Reference proteome</keyword>
<evidence type="ECO:0000313" key="5">
    <source>
        <dbReference type="Proteomes" id="UP000663801"/>
    </source>
</evidence>
<dbReference type="Pfam" id="PF01981">
    <property type="entry name" value="PTH2"/>
    <property type="match status" value="1"/>
</dbReference>
<evidence type="ECO:0000256" key="3">
    <source>
        <dbReference type="ARBA" id="ARBA00048707"/>
    </source>
</evidence>
<proteinExistence type="predicted"/>